<dbReference type="EC" id="2.3.1.41" evidence="1"/>
<feature type="domain" description="Beta-ketoacyl synthase-like N-terminal" evidence="3">
    <location>
        <begin position="93"/>
        <end position="216"/>
    </location>
</feature>
<dbReference type="PANTHER" id="PTHR11712:SF336">
    <property type="entry name" value="3-OXOACYL-[ACYL-CARRIER-PROTEIN] SYNTHASE, MITOCHONDRIAL"/>
    <property type="match status" value="1"/>
</dbReference>
<dbReference type="GO" id="GO:0004315">
    <property type="term" value="F:3-oxoacyl-[acyl-carrier-protein] synthase activity"/>
    <property type="evidence" value="ECO:0007669"/>
    <property type="project" value="UniProtKB-EC"/>
</dbReference>
<dbReference type="GO" id="GO:0006633">
    <property type="term" value="P:fatty acid biosynthetic process"/>
    <property type="evidence" value="ECO:0007669"/>
    <property type="project" value="TreeGrafter"/>
</dbReference>
<gene>
    <name evidence="4" type="ORF">ANCDUO_18095</name>
</gene>
<dbReference type="InterPro" id="IPR016039">
    <property type="entry name" value="Thiolase-like"/>
</dbReference>
<reference evidence="4 5" key="1">
    <citation type="submission" date="2013-12" db="EMBL/GenBank/DDBJ databases">
        <title>Draft genome of the parsitic nematode Ancylostoma duodenale.</title>
        <authorList>
            <person name="Mitreva M."/>
        </authorList>
    </citation>
    <scope>NUCLEOTIDE SEQUENCE [LARGE SCALE GENOMIC DNA]</scope>
    <source>
        <strain evidence="4 5">Zhejiang</strain>
    </source>
</reference>
<keyword evidence="5" id="KW-1185">Reference proteome</keyword>
<organism evidence="4 5">
    <name type="scientific">Ancylostoma duodenale</name>
    <dbReference type="NCBI Taxonomy" id="51022"/>
    <lineage>
        <taxon>Eukaryota</taxon>
        <taxon>Metazoa</taxon>
        <taxon>Ecdysozoa</taxon>
        <taxon>Nematoda</taxon>
        <taxon>Chromadorea</taxon>
        <taxon>Rhabditida</taxon>
        <taxon>Rhabditina</taxon>
        <taxon>Rhabditomorpha</taxon>
        <taxon>Strongyloidea</taxon>
        <taxon>Ancylostomatidae</taxon>
        <taxon>Ancylostomatinae</taxon>
        <taxon>Ancylostoma</taxon>
    </lineage>
</organism>
<dbReference type="PANTHER" id="PTHR11712">
    <property type="entry name" value="POLYKETIDE SYNTHASE-RELATED"/>
    <property type="match status" value="1"/>
</dbReference>
<dbReference type="Proteomes" id="UP000054047">
    <property type="component" value="Unassembled WGS sequence"/>
</dbReference>
<evidence type="ECO:0000313" key="5">
    <source>
        <dbReference type="Proteomes" id="UP000054047"/>
    </source>
</evidence>
<dbReference type="Gene3D" id="3.40.47.10">
    <property type="match status" value="1"/>
</dbReference>
<evidence type="ECO:0000256" key="1">
    <source>
        <dbReference type="ARBA" id="ARBA00013191"/>
    </source>
</evidence>
<name>A0A0C2CPV0_9BILA</name>
<dbReference type="SUPFAM" id="SSF53901">
    <property type="entry name" value="Thiolase-like"/>
    <property type="match status" value="1"/>
</dbReference>
<protein>
    <recommendedName>
        <fullName evidence="1">beta-ketoacyl-[acyl-carrier-protein] synthase I</fullName>
        <ecNumber evidence="1">2.3.1.41</ecNumber>
    </recommendedName>
</protein>
<dbReference type="InterPro" id="IPR014030">
    <property type="entry name" value="Ketoacyl_synth_N"/>
</dbReference>
<evidence type="ECO:0000313" key="4">
    <source>
        <dbReference type="EMBL" id="KIH51812.1"/>
    </source>
</evidence>
<dbReference type="Pfam" id="PF00109">
    <property type="entry name" value="ketoacyl-synt"/>
    <property type="match status" value="1"/>
</dbReference>
<feature type="non-terminal residue" evidence="4">
    <location>
        <position position="1"/>
    </location>
</feature>
<proteinExistence type="predicted"/>
<evidence type="ECO:0000256" key="2">
    <source>
        <dbReference type="ARBA" id="ARBA00022679"/>
    </source>
</evidence>
<dbReference type="AlphaFoldDB" id="A0A0C2CPV0"/>
<dbReference type="EMBL" id="KN745359">
    <property type="protein sequence ID" value="KIH51812.1"/>
    <property type="molecule type" value="Genomic_DNA"/>
</dbReference>
<evidence type="ECO:0000259" key="3">
    <source>
        <dbReference type="Pfam" id="PF00109"/>
    </source>
</evidence>
<dbReference type="GO" id="GO:0005739">
    <property type="term" value="C:mitochondrion"/>
    <property type="evidence" value="ECO:0007669"/>
    <property type="project" value="TreeGrafter"/>
</dbReference>
<dbReference type="InterPro" id="IPR000794">
    <property type="entry name" value="Beta-ketoacyl_synthase"/>
</dbReference>
<accession>A0A0C2CPV0</accession>
<dbReference type="InterPro" id="IPR027417">
    <property type="entry name" value="P-loop_NTPase"/>
</dbReference>
<keyword evidence="2" id="KW-0808">Transferase</keyword>
<sequence length="230" mass="24294">GATTMCEEGKLELLGQLPLEPALAKALDNGEDFFEKYPDSALAKTFLELAEKLKAKEGAGRLCCCDWLPHLSISSGPEHKLTRVGAIPDGSVDFDRWSAGQKREMSRASQLALIAAEEAISTSNAQDLDHKDTLVNIGTGVADLLEIGRTTALVPNGQTRYGMMGGAESAATACATGLHCIGNAFRSVRQGWSRRAIAGAAEGCVNAVALAGFDRRTEKAQTMALSAIND</sequence>
<dbReference type="Gene3D" id="3.40.50.300">
    <property type="entry name" value="P-loop containing nucleotide triphosphate hydrolases"/>
    <property type="match status" value="1"/>
</dbReference>
<dbReference type="OrthoDB" id="5334845at2759"/>